<comment type="caution">
    <text evidence="2">The sequence shown here is derived from an EMBL/GenBank/DDBJ whole genome shotgun (WGS) entry which is preliminary data.</text>
</comment>
<evidence type="ECO:0000313" key="3">
    <source>
        <dbReference type="Proteomes" id="UP000233469"/>
    </source>
</evidence>
<name>A0A2N1N5R7_9GLOM</name>
<dbReference type="AlphaFoldDB" id="A0A2N1N5R7"/>
<keyword evidence="1" id="KW-0812">Transmembrane</keyword>
<protein>
    <submittedName>
        <fullName evidence="2">Uncharacterized protein</fullName>
    </submittedName>
</protein>
<gene>
    <name evidence="2" type="ORF">RhiirC2_510629</name>
</gene>
<organism evidence="2 3">
    <name type="scientific">Rhizophagus irregularis</name>
    <dbReference type="NCBI Taxonomy" id="588596"/>
    <lineage>
        <taxon>Eukaryota</taxon>
        <taxon>Fungi</taxon>
        <taxon>Fungi incertae sedis</taxon>
        <taxon>Mucoromycota</taxon>
        <taxon>Glomeromycotina</taxon>
        <taxon>Glomeromycetes</taxon>
        <taxon>Glomerales</taxon>
        <taxon>Glomeraceae</taxon>
        <taxon>Rhizophagus</taxon>
    </lineage>
</organism>
<dbReference type="EMBL" id="LLXL01000753">
    <property type="protein sequence ID" value="PKK69198.1"/>
    <property type="molecule type" value="Genomic_DNA"/>
</dbReference>
<evidence type="ECO:0000256" key="1">
    <source>
        <dbReference type="SAM" id="Phobius"/>
    </source>
</evidence>
<evidence type="ECO:0000313" key="2">
    <source>
        <dbReference type="EMBL" id="PKK69198.1"/>
    </source>
</evidence>
<feature type="transmembrane region" description="Helical" evidence="1">
    <location>
        <begin position="21"/>
        <end position="39"/>
    </location>
</feature>
<keyword evidence="1" id="KW-1133">Transmembrane helix</keyword>
<sequence>MKYQTKNRNIKKSYNRILQVSCLKLIYIFKFLFEIFINLEISKPYKFMLHNHNKIRPTSRYVLTRFHLKVYLKSKSFS</sequence>
<keyword evidence="1" id="KW-0472">Membrane</keyword>
<reference evidence="2 3" key="1">
    <citation type="submission" date="2016-04" db="EMBL/GenBank/DDBJ databases">
        <title>Genome analyses suggest a sexual origin of heterokaryosis in a supposedly ancient asexual fungus.</title>
        <authorList>
            <person name="Ropars J."/>
            <person name="Sedzielewska K."/>
            <person name="Noel J."/>
            <person name="Charron P."/>
            <person name="Farinelli L."/>
            <person name="Marton T."/>
            <person name="Kruger M."/>
            <person name="Pelin A."/>
            <person name="Brachmann A."/>
            <person name="Corradi N."/>
        </authorList>
    </citation>
    <scope>NUCLEOTIDE SEQUENCE [LARGE SCALE GENOMIC DNA]</scope>
    <source>
        <strain evidence="2 3">C2</strain>
    </source>
</reference>
<accession>A0A2N1N5R7</accession>
<reference evidence="2 3" key="2">
    <citation type="submission" date="2017-10" db="EMBL/GenBank/DDBJ databases">
        <title>Extensive intraspecific genome diversity in a model arbuscular mycorrhizal fungus.</title>
        <authorList>
            <person name="Chen E.C.H."/>
            <person name="Morin E."/>
            <person name="Baudet D."/>
            <person name="Noel J."/>
            <person name="Ndikumana S."/>
            <person name="Charron P."/>
            <person name="St-Onge C."/>
            <person name="Giorgi J."/>
            <person name="Grigoriev I.V."/>
            <person name="Roux C."/>
            <person name="Martin F.M."/>
            <person name="Corradi N."/>
        </authorList>
    </citation>
    <scope>NUCLEOTIDE SEQUENCE [LARGE SCALE GENOMIC DNA]</scope>
    <source>
        <strain evidence="2 3">C2</strain>
    </source>
</reference>
<dbReference type="Proteomes" id="UP000233469">
    <property type="component" value="Unassembled WGS sequence"/>
</dbReference>
<proteinExistence type="predicted"/>